<protein>
    <submittedName>
        <fullName evidence="2">Serine/threonine-protein kinase BSK5</fullName>
    </submittedName>
</protein>
<organism evidence="1 2">
    <name type="scientific">Elaeis guineensis var. tenera</name>
    <name type="common">Oil palm</name>
    <dbReference type="NCBI Taxonomy" id="51953"/>
    <lineage>
        <taxon>Eukaryota</taxon>
        <taxon>Viridiplantae</taxon>
        <taxon>Streptophyta</taxon>
        <taxon>Embryophyta</taxon>
        <taxon>Tracheophyta</taxon>
        <taxon>Spermatophyta</taxon>
        <taxon>Magnoliopsida</taxon>
        <taxon>Liliopsida</taxon>
        <taxon>Arecaceae</taxon>
        <taxon>Arecoideae</taxon>
        <taxon>Cocoseae</taxon>
        <taxon>Elaeidinae</taxon>
        <taxon>Elaeis</taxon>
    </lineage>
</organism>
<dbReference type="OrthoDB" id="1937731at2759"/>
<keyword evidence="2" id="KW-0418">Kinase</keyword>
<dbReference type="PANTHER" id="PTHR45863">
    <property type="entry name" value="SERINE/THREONINE-PROTEIN KINASE BSK5"/>
    <property type="match status" value="1"/>
</dbReference>
<dbReference type="RefSeq" id="XP_029116892.1">
    <property type="nucleotide sequence ID" value="XM_029261059.1"/>
</dbReference>
<evidence type="ECO:0000313" key="1">
    <source>
        <dbReference type="Proteomes" id="UP000504607"/>
    </source>
</evidence>
<gene>
    <name evidence="2" type="primary">LOC105032594</name>
</gene>
<evidence type="ECO:0000313" key="2">
    <source>
        <dbReference type="RefSeq" id="XP_029116892.1"/>
    </source>
</evidence>
<keyword evidence="1" id="KW-1185">Reference proteome</keyword>
<reference evidence="2" key="1">
    <citation type="submission" date="2025-08" db="UniProtKB">
        <authorList>
            <consortium name="RefSeq"/>
        </authorList>
    </citation>
    <scope>IDENTIFICATION</scope>
</reference>
<sequence length="129" mass="14693">MERAMVPTWPSLPLEYLRPGRVTAESMVYSFGTLLLDLLRGKHIAQSHVGTFKWNESGCRESDGECISFAVSRVHFAARWMPLLKYLCSLYLPLGKIVPVWTLTARHEILEKFGYEDCEGVANEVPYRG</sequence>
<proteinExistence type="predicted"/>
<dbReference type="GO" id="GO:0009742">
    <property type="term" value="P:brassinosteroid mediated signaling pathway"/>
    <property type="evidence" value="ECO:0007669"/>
    <property type="project" value="InterPro"/>
</dbReference>
<dbReference type="GO" id="GO:0004672">
    <property type="term" value="F:protein kinase activity"/>
    <property type="evidence" value="ECO:0007669"/>
    <property type="project" value="InterPro"/>
</dbReference>
<dbReference type="PANTHER" id="PTHR45863:SF7">
    <property type="entry name" value="SERINE_THREONINE-PROTEIN KINASE BSK5"/>
    <property type="match status" value="1"/>
</dbReference>
<dbReference type="InterPro" id="IPR045845">
    <property type="entry name" value="BSK"/>
</dbReference>
<dbReference type="GO" id="GO:0012505">
    <property type="term" value="C:endomembrane system"/>
    <property type="evidence" value="ECO:0007669"/>
    <property type="project" value="UniProtKB-SubCell"/>
</dbReference>
<dbReference type="GO" id="GO:0005524">
    <property type="term" value="F:ATP binding"/>
    <property type="evidence" value="ECO:0007669"/>
    <property type="project" value="UniProtKB-KW"/>
</dbReference>
<dbReference type="AlphaFoldDB" id="A0A8N4I5U0"/>
<accession>A0A8N4I5U0</accession>
<name>A0A8N4I5U0_ELAGV</name>
<keyword evidence="2" id="KW-0808">Transferase</keyword>
<dbReference type="Proteomes" id="UP000504607">
    <property type="component" value="Unplaced"/>
</dbReference>